<keyword evidence="2" id="KW-0472">Membrane</keyword>
<evidence type="ECO:0000259" key="3">
    <source>
        <dbReference type="PROSITE" id="PS52015"/>
    </source>
</evidence>
<dbReference type="AlphaFoldDB" id="A0A150WSA0"/>
<dbReference type="SUPFAM" id="SSF74653">
    <property type="entry name" value="TolA/TonB C-terminal domain"/>
    <property type="match status" value="1"/>
</dbReference>
<sequence length="295" mass="33366">MPVIRAILFSSGFHILAIICLVWLAPLLAPKAPPETIQVELYPEGRILEALLPAEKKRQVVRQALVPEKLKVKDDETLAKLLSAEKQRVREQTQASETGMTANRANTASPSQEKPDQAVTEKTKRAADKNTERDPDGYKPVDITDDLRQMNQLEGMSTVGDRLEVKVGSFTALNTDRHLFYSFYSRMEELIRYRWETRVMQAMETLNPALAPRGTTSWETQVEFLLDKHGNVQKAKIMKLSGMPSFDLTGPAAFKDARVIPNPPPEMVQEDGFIHINIAFTVNYNPKWFARSEDN</sequence>
<dbReference type="EMBL" id="LUKE01000001">
    <property type="protein sequence ID" value="KYG67332.1"/>
    <property type="molecule type" value="Genomic_DNA"/>
</dbReference>
<feature type="domain" description="TonB C-terminal" evidence="3">
    <location>
        <begin position="192"/>
        <end position="289"/>
    </location>
</feature>
<evidence type="ECO:0000313" key="5">
    <source>
        <dbReference type="Proteomes" id="UP000075320"/>
    </source>
</evidence>
<keyword evidence="2" id="KW-0812">Transmembrane</keyword>
<protein>
    <recommendedName>
        <fullName evidence="3">TonB C-terminal domain-containing protein</fullName>
    </recommendedName>
</protein>
<name>A0A150WSA0_BDEBC</name>
<accession>A0A150WSA0</accession>
<evidence type="ECO:0000313" key="4">
    <source>
        <dbReference type="EMBL" id="KYG67332.1"/>
    </source>
</evidence>
<evidence type="ECO:0000256" key="2">
    <source>
        <dbReference type="SAM" id="Phobius"/>
    </source>
</evidence>
<feature type="region of interest" description="Disordered" evidence="1">
    <location>
        <begin position="83"/>
        <end position="143"/>
    </location>
</feature>
<dbReference type="RefSeq" id="WP_061834906.1">
    <property type="nucleotide sequence ID" value="NZ_LUKE01000001.1"/>
</dbReference>
<dbReference type="Proteomes" id="UP000075320">
    <property type="component" value="Unassembled WGS sequence"/>
</dbReference>
<feature type="compositionally biased region" description="Basic and acidic residues" evidence="1">
    <location>
        <begin position="113"/>
        <end position="139"/>
    </location>
</feature>
<dbReference type="InterPro" id="IPR037682">
    <property type="entry name" value="TonB_C"/>
</dbReference>
<dbReference type="OrthoDB" id="5290314at2"/>
<comment type="caution">
    <text evidence="4">The sequence shown here is derived from an EMBL/GenBank/DDBJ whole genome shotgun (WGS) entry which is preliminary data.</text>
</comment>
<feature type="compositionally biased region" description="Polar residues" evidence="1">
    <location>
        <begin position="92"/>
        <end position="112"/>
    </location>
</feature>
<feature type="transmembrane region" description="Helical" evidence="2">
    <location>
        <begin position="7"/>
        <end position="29"/>
    </location>
</feature>
<keyword evidence="2" id="KW-1133">Transmembrane helix</keyword>
<reference evidence="4 5" key="1">
    <citation type="submission" date="2016-03" db="EMBL/GenBank/DDBJ databases">
        <authorList>
            <person name="Ploux O."/>
        </authorList>
    </citation>
    <scope>NUCLEOTIDE SEQUENCE [LARGE SCALE GENOMIC DNA]</scope>
    <source>
        <strain evidence="4 5">R0</strain>
    </source>
</reference>
<proteinExistence type="predicted"/>
<dbReference type="GO" id="GO:0055085">
    <property type="term" value="P:transmembrane transport"/>
    <property type="evidence" value="ECO:0007669"/>
    <property type="project" value="InterPro"/>
</dbReference>
<organism evidence="4 5">
    <name type="scientific">Bdellovibrio bacteriovorus</name>
    <dbReference type="NCBI Taxonomy" id="959"/>
    <lineage>
        <taxon>Bacteria</taxon>
        <taxon>Pseudomonadati</taxon>
        <taxon>Bdellovibrionota</taxon>
        <taxon>Bdellovibrionia</taxon>
        <taxon>Bdellovibrionales</taxon>
        <taxon>Pseudobdellovibrionaceae</taxon>
        <taxon>Bdellovibrio</taxon>
    </lineage>
</organism>
<dbReference type="Gene3D" id="3.30.1150.10">
    <property type="match status" value="1"/>
</dbReference>
<evidence type="ECO:0000256" key="1">
    <source>
        <dbReference type="SAM" id="MobiDB-lite"/>
    </source>
</evidence>
<gene>
    <name evidence="4" type="ORF">AZI86_10070</name>
</gene>
<dbReference type="PROSITE" id="PS52015">
    <property type="entry name" value="TONB_CTD"/>
    <property type="match status" value="1"/>
</dbReference>
<keyword evidence="5" id="KW-1185">Reference proteome</keyword>